<dbReference type="AlphaFoldDB" id="A0A8J8JR52"/>
<dbReference type="Proteomes" id="UP000598971">
    <property type="component" value="Unassembled WGS sequence"/>
</dbReference>
<comment type="caution">
    <text evidence="1">The sequence shown here is derived from an EMBL/GenBank/DDBJ whole genome shotgun (WGS) entry which is preliminary data.</text>
</comment>
<evidence type="ECO:0000313" key="2">
    <source>
        <dbReference type="Proteomes" id="UP000598971"/>
    </source>
</evidence>
<accession>A0A8J8JR52</accession>
<organism evidence="1 2">
    <name type="scientific">Limnovirga soli</name>
    <dbReference type="NCBI Taxonomy" id="2656915"/>
    <lineage>
        <taxon>Bacteria</taxon>
        <taxon>Pseudomonadati</taxon>
        <taxon>Bacteroidota</taxon>
        <taxon>Chitinophagia</taxon>
        <taxon>Chitinophagales</taxon>
        <taxon>Chitinophagaceae</taxon>
        <taxon>Limnovirga</taxon>
    </lineage>
</organism>
<keyword evidence="2" id="KW-1185">Reference proteome</keyword>
<proteinExistence type="predicted"/>
<dbReference type="RefSeq" id="WP_171607411.1">
    <property type="nucleotide sequence ID" value="NZ_WHPF01000005.1"/>
</dbReference>
<evidence type="ECO:0000313" key="1">
    <source>
        <dbReference type="EMBL" id="NNV55487.1"/>
    </source>
</evidence>
<dbReference type="EMBL" id="WHPF01000005">
    <property type="protein sequence ID" value="NNV55487.1"/>
    <property type="molecule type" value="Genomic_DNA"/>
</dbReference>
<reference evidence="1" key="1">
    <citation type="submission" date="2019-10" db="EMBL/GenBank/DDBJ databases">
        <title>Draft genome sequence of Panacibacter sp. KCS-6.</title>
        <authorList>
            <person name="Yim K.J."/>
        </authorList>
    </citation>
    <scope>NUCLEOTIDE SEQUENCE</scope>
    <source>
        <strain evidence="1">KCS-6</strain>
    </source>
</reference>
<protein>
    <submittedName>
        <fullName evidence="1">Uncharacterized protein</fullName>
    </submittedName>
</protein>
<name>A0A8J8JR52_9BACT</name>
<gene>
    <name evidence="1" type="ORF">GD597_08465</name>
</gene>
<sequence>MIHNLMLAGGWILVPGETGFHWVYGPLWDPAKFNELGQAIFATQVIKQHLASVKNNEAKELLISVLKEQAQIVTEKFAASIVDDADENRHSNPLLSFQAQVPAYVPHVGGNGPDAPDYNLALGKELSDQVAAKISISLLGRVLNHKAITKAGAIM</sequence>